<organism evidence="3 4">
    <name type="scientific">Rhodohalobacter mucosus</name>
    <dbReference type="NCBI Taxonomy" id="2079485"/>
    <lineage>
        <taxon>Bacteria</taxon>
        <taxon>Pseudomonadati</taxon>
        <taxon>Balneolota</taxon>
        <taxon>Balneolia</taxon>
        <taxon>Balneolales</taxon>
        <taxon>Balneolaceae</taxon>
        <taxon>Rhodohalobacter</taxon>
    </lineage>
</organism>
<evidence type="ECO:0000256" key="2">
    <source>
        <dbReference type="SAM" id="Phobius"/>
    </source>
</evidence>
<dbReference type="RefSeq" id="WP_109645302.1">
    <property type="nucleotide sequence ID" value="NZ_QGGB01000003.1"/>
</dbReference>
<accession>A0A316TVX9</accession>
<keyword evidence="2" id="KW-0472">Membrane</keyword>
<dbReference type="EMBL" id="QGGB01000003">
    <property type="protein sequence ID" value="PWN07519.1"/>
    <property type="molecule type" value="Genomic_DNA"/>
</dbReference>
<feature type="region of interest" description="Disordered" evidence="1">
    <location>
        <begin position="92"/>
        <end position="118"/>
    </location>
</feature>
<keyword evidence="4" id="KW-1185">Reference proteome</keyword>
<dbReference type="AlphaFoldDB" id="A0A316TVX9"/>
<gene>
    <name evidence="3" type="ORF">DDZ15_04470</name>
</gene>
<keyword evidence="2" id="KW-0812">Transmembrane</keyword>
<feature type="compositionally biased region" description="Basic and acidic residues" evidence="1">
    <location>
        <begin position="97"/>
        <end position="118"/>
    </location>
</feature>
<protein>
    <submittedName>
        <fullName evidence="3">Uncharacterized protein</fullName>
    </submittedName>
</protein>
<name>A0A316TVX9_9BACT</name>
<sequence length="118" mass="14012">MIQLAIIEIILLMMALPLSYAMAYWMRELSKPDFRDDIQSEFLREWNGEPDDEYYAWLRLRNMYRQRDSLPKHIHYIQDQISKANKRSMLSGYSVSEKGKVTENLRTDKDNSGEKMSG</sequence>
<proteinExistence type="predicted"/>
<evidence type="ECO:0000313" key="4">
    <source>
        <dbReference type="Proteomes" id="UP000245533"/>
    </source>
</evidence>
<dbReference type="OrthoDB" id="9985072at2"/>
<evidence type="ECO:0000313" key="3">
    <source>
        <dbReference type="EMBL" id="PWN07519.1"/>
    </source>
</evidence>
<comment type="caution">
    <text evidence="3">The sequence shown here is derived from an EMBL/GenBank/DDBJ whole genome shotgun (WGS) entry which is preliminary data.</text>
</comment>
<evidence type="ECO:0000256" key="1">
    <source>
        <dbReference type="SAM" id="MobiDB-lite"/>
    </source>
</evidence>
<reference evidence="3 4" key="1">
    <citation type="submission" date="2018-05" db="EMBL/GenBank/DDBJ databases">
        <title>Rhodohalobacter halophilus gen. nov., sp. nov., a moderately halophilic member of the family Balneolaceae.</title>
        <authorList>
            <person name="Liu Z.-W."/>
        </authorList>
    </citation>
    <scope>NUCLEOTIDE SEQUENCE [LARGE SCALE GENOMIC DNA]</scope>
    <source>
        <strain evidence="3 4">8A47</strain>
    </source>
</reference>
<keyword evidence="2" id="KW-1133">Transmembrane helix</keyword>
<dbReference type="Proteomes" id="UP000245533">
    <property type="component" value="Unassembled WGS sequence"/>
</dbReference>
<feature type="transmembrane region" description="Helical" evidence="2">
    <location>
        <begin position="6"/>
        <end position="25"/>
    </location>
</feature>